<feature type="transmembrane region" description="Helical" evidence="7">
    <location>
        <begin position="388"/>
        <end position="412"/>
    </location>
</feature>
<evidence type="ECO:0000313" key="11">
    <source>
        <dbReference type="Proteomes" id="UP000198393"/>
    </source>
</evidence>
<dbReference type="GO" id="GO:0044874">
    <property type="term" value="P:lipoprotein localization to outer membrane"/>
    <property type="evidence" value="ECO:0007669"/>
    <property type="project" value="TreeGrafter"/>
</dbReference>
<dbReference type="GO" id="GO:0098797">
    <property type="term" value="C:plasma membrane protein complex"/>
    <property type="evidence" value="ECO:0007669"/>
    <property type="project" value="TreeGrafter"/>
</dbReference>
<keyword evidence="5 7" id="KW-1133">Transmembrane helix</keyword>
<dbReference type="RefSeq" id="WP_245811230.1">
    <property type="nucleotide sequence ID" value="NZ_FZPD01000002.1"/>
</dbReference>
<feature type="transmembrane region" description="Helical" evidence="7">
    <location>
        <begin position="290"/>
        <end position="314"/>
    </location>
</feature>
<keyword evidence="10" id="KW-0449">Lipoprotein</keyword>
<accession>A0A239HX97</accession>
<comment type="similarity">
    <text evidence="2">Belongs to the ABC-4 integral membrane protein family. LolC/E subfamily.</text>
</comment>
<organism evidence="10 11">
    <name type="scientific">Ekhidna lutea</name>
    <dbReference type="NCBI Taxonomy" id="447679"/>
    <lineage>
        <taxon>Bacteria</taxon>
        <taxon>Pseudomonadati</taxon>
        <taxon>Bacteroidota</taxon>
        <taxon>Cytophagia</taxon>
        <taxon>Cytophagales</taxon>
        <taxon>Reichenbachiellaceae</taxon>
        <taxon>Ekhidna</taxon>
    </lineage>
</organism>
<feature type="domain" description="MacB-like periplasmic core" evidence="9">
    <location>
        <begin position="45"/>
        <end position="260"/>
    </location>
</feature>
<evidence type="ECO:0000256" key="4">
    <source>
        <dbReference type="ARBA" id="ARBA00022692"/>
    </source>
</evidence>
<feature type="domain" description="ABC3 transporter permease C-terminal" evidence="8">
    <location>
        <begin position="292"/>
        <end position="417"/>
    </location>
</feature>
<dbReference type="Pfam" id="PF02687">
    <property type="entry name" value="FtsX"/>
    <property type="match status" value="1"/>
</dbReference>
<dbReference type="InterPro" id="IPR003838">
    <property type="entry name" value="ABC3_permease_C"/>
</dbReference>
<evidence type="ECO:0000256" key="2">
    <source>
        <dbReference type="ARBA" id="ARBA00005236"/>
    </source>
</evidence>
<evidence type="ECO:0000256" key="3">
    <source>
        <dbReference type="ARBA" id="ARBA00022475"/>
    </source>
</evidence>
<evidence type="ECO:0000259" key="8">
    <source>
        <dbReference type="Pfam" id="PF02687"/>
    </source>
</evidence>
<comment type="subcellular location">
    <subcellularLocation>
        <location evidence="1">Cell membrane</location>
        <topology evidence="1">Multi-pass membrane protein</topology>
    </subcellularLocation>
</comment>
<evidence type="ECO:0000259" key="9">
    <source>
        <dbReference type="Pfam" id="PF12704"/>
    </source>
</evidence>
<name>A0A239HX97_EKHLU</name>
<dbReference type="Proteomes" id="UP000198393">
    <property type="component" value="Unassembled WGS sequence"/>
</dbReference>
<sequence>MPKIACSYSIENPILQGKRMNLPFLISKRISKEAAGSFSNIINRIAVISIALGLAVLMLAFMVLYGFKKEIKGKIFSFSGHLIVSKYTLSTSFEESSITITDSLIHKLKSYPLTERVQPYAMKAALLKTEEEVQGVIVKGVDESFDSVGFSKHMVEGRLPDLSKKDYSTEVALSKRVSNYLELSVNDEVLIYFVQNPPRFRRLQITGIYETGLEEFDEKIILGDLDLVRRINNWSDSTAGGIEVFISDIDKLEQAETDLHNAVDIDLYVDKVTDKYRENFQWLSMLDRNVVILLTIILFVSGTSIISILLILIMERTQMIGALKSIGATNRLIRRVFVLNGLRLIVQGLIWGNLIGLSLGLMQYYLKIIPLDQANYYMSHVPIVIDPWTIIGLNLLVLSLIGVTLLIPVAIISRISPVKAIRFD</sequence>
<keyword evidence="11" id="KW-1185">Reference proteome</keyword>
<dbReference type="InterPro" id="IPR051447">
    <property type="entry name" value="Lipoprotein-release_system"/>
</dbReference>
<reference evidence="10 11" key="1">
    <citation type="submission" date="2017-06" db="EMBL/GenBank/DDBJ databases">
        <authorList>
            <person name="Kim H.J."/>
            <person name="Triplett B.A."/>
        </authorList>
    </citation>
    <scope>NUCLEOTIDE SEQUENCE [LARGE SCALE GENOMIC DNA]</scope>
    <source>
        <strain evidence="10 11">DSM 19307</strain>
    </source>
</reference>
<keyword evidence="3" id="KW-1003">Cell membrane</keyword>
<evidence type="ECO:0000256" key="7">
    <source>
        <dbReference type="SAM" id="Phobius"/>
    </source>
</evidence>
<protein>
    <submittedName>
        <fullName evidence="10">Lipoprotein-releasing system permease protein</fullName>
    </submittedName>
</protein>
<dbReference type="Pfam" id="PF12704">
    <property type="entry name" value="MacB_PCD"/>
    <property type="match status" value="1"/>
</dbReference>
<dbReference type="PANTHER" id="PTHR30489">
    <property type="entry name" value="LIPOPROTEIN-RELEASING SYSTEM TRANSMEMBRANE PROTEIN LOLE"/>
    <property type="match status" value="1"/>
</dbReference>
<evidence type="ECO:0000313" key="10">
    <source>
        <dbReference type="EMBL" id="SNS85688.1"/>
    </source>
</evidence>
<keyword evidence="4 7" id="KW-0812">Transmembrane</keyword>
<feature type="transmembrane region" description="Helical" evidence="7">
    <location>
        <begin position="45"/>
        <end position="67"/>
    </location>
</feature>
<proteinExistence type="inferred from homology"/>
<evidence type="ECO:0000256" key="6">
    <source>
        <dbReference type="ARBA" id="ARBA00023136"/>
    </source>
</evidence>
<keyword evidence="6 7" id="KW-0472">Membrane</keyword>
<evidence type="ECO:0000256" key="5">
    <source>
        <dbReference type="ARBA" id="ARBA00022989"/>
    </source>
</evidence>
<evidence type="ECO:0000256" key="1">
    <source>
        <dbReference type="ARBA" id="ARBA00004651"/>
    </source>
</evidence>
<dbReference type="EMBL" id="FZPD01000002">
    <property type="protein sequence ID" value="SNS85688.1"/>
    <property type="molecule type" value="Genomic_DNA"/>
</dbReference>
<dbReference type="PANTHER" id="PTHR30489:SF0">
    <property type="entry name" value="LIPOPROTEIN-RELEASING SYSTEM TRANSMEMBRANE PROTEIN LOLE"/>
    <property type="match status" value="1"/>
</dbReference>
<dbReference type="AlphaFoldDB" id="A0A239HX97"/>
<gene>
    <name evidence="10" type="ORF">SAMN05421640_1546</name>
</gene>
<dbReference type="InterPro" id="IPR025857">
    <property type="entry name" value="MacB_PCD"/>
</dbReference>
<feature type="transmembrane region" description="Helical" evidence="7">
    <location>
        <begin position="344"/>
        <end position="366"/>
    </location>
</feature>